<gene>
    <name evidence="3" type="ORF">GCM10009430_02140</name>
</gene>
<reference evidence="4" key="1">
    <citation type="journal article" date="2019" name="Int. J. Syst. Evol. Microbiol.">
        <title>The Global Catalogue of Microorganisms (GCM) 10K type strain sequencing project: providing services to taxonomists for standard genome sequencing and annotation.</title>
        <authorList>
            <consortium name="The Broad Institute Genomics Platform"/>
            <consortium name="The Broad Institute Genome Sequencing Center for Infectious Disease"/>
            <person name="Wu L."/>
            <person name="Ma J."/>
        </authorList>
    </citation>
    <scope>NUCLEOTIDE SEQUENCE [LARGE SCALE GENOMIC DNA]</scope>
    <source>
        <strain evidence="4">JCM 15974</strain>
    </source>
</reference>
<evidence type="ECO:0000313" key="3">
    <source>
        <dbReference type="EMBL" id="GAA0712076.1"/>
    </source>
</evidence>
<sequence length="459" mass="50160">MYARDNKQDYTSSVKNSKSKATTIQFKDLRPEGEHQNTISSYLEQSPRVTAQRKKMDSLQKPIQKKENNTGLPDKLKSGIESLSGMDMSDTRVHYNSSKPAQLQAHAYAQGNQIHVAPGQEKHLPHEAWHVVQQKQGRVQPTTQMKGKVNINDDAGLEREADVMGTKALTLGNSSTSISLKQMKFNSSSIIQGQFAMNNAAGTVPPLNLANTRAWILANCSPKVRDLINKAQTLLTVRWDNGIVPHASTTMNMDYTDATGAHNINLFGGGAAAAITALNFPLVNYRVNVNVSIKTGGLAHGGAPVAANAQSTWQATLVHELEAHTKLAEKVYKSIDQIHRKPTHEAAKKRVISNSINTRSGNAEHKAVATGGSSIKNSQEKAVLSGTTQNEKVDILIDSAWDRIDHMGFVANNNEKKLALRDIKRWLNSMARRINAAPADLIRIRAIIADIDARIGALP</sequence>
<name>A0ABP3TLQ8_9FLAO</name>
<evidence type="ECO:0000313" key="4">
    <source>
        <dbReference type="Proteomes" id="UP001501758"/>
    </source>
</evidence>
<feature type="compositionally biased region" description="Polar residues" evidence="1">
    <location>
        <begin position="9"/>
        <end position="25"/>
    </location>
</feature>
<evidence type="ECO:0000259" key="2">
    <source>
        <dbReference type="Pfam" id="PF13699"/>
    </source>
</evidence>
<feature type="domain" description="eCIS core" evidence="2">
    <location>
        <begin position="72"/>
        <end position="137"/>
    </location>
</feature>
<comment type="caution">
    <text evidence="3">The sequence shown here is derived from an EMBL/GenBank/DDBJ whole genome shotgun (WGS) entry which is preliminary data.</text>
</comment>
<feature type="compositionally biased region" description="Polar residues" evidence="1">
    <location>
        <begin position="36"/>
        <end position="49"/>
    </location>
</feature>
<organism evidence="3 4">
    <name type="scientific">Aquimarina litoralis</name>
    <dbReference type="NCBI Taxonomy" id="584605"/>
    <lineage>
        <taxon>Bacteria</taxon>
        <taxon>Pseudomonadati</taxon>
        <taxon>Bacteroidota</taxon>
        <taxon>Flavobacteriia</taxon>
        <taxon>Flavobacteriales</taxon>
        <taxon>Flavobacteriaceae</taxon>
        <taxon>Aquimarina</taxon>
    </lineage>
</organism>
<evidence type="ECO:0000256" key="1">
    <source>
        <dbReference type="SAM" id="MobiDB-lite"/>
    </source>
</evidence>
<proteinExistence type="predicted"/>
<keyword evidence="4" id="KW-1185">Reference proteome</keyword>
<feature type="compositionally biased region" description="Basic and acidic residues" evidence="1">
    <location>
        <begin position="54"/>
        <end position="75"/>
    </location>
</feature>
<protein>
    <recommendedName>
        <fullName evidence="2">eCIS core domain-containing protein</fullName>
    </recommendedName>
</protein>
<dbReference type="RefSeq" id="WP_343909648.1">
    <property type="nucleotide sequence ID" value="NZ_BAAAGE010000001.1"/>
</dbReference>
<dbReference type="EMBL" id="BAAAGE010000001">
    <property type="protein sequence ID" value="GAA0712076.1"/>
    <property type="molecule type" value="Genomic_DNA"/>
</dbReference>
<dbReference type="Pfam" id="PF13699">
    <property type="entry name" value="eCIS_core"/>
    <property type="match status" value="1"/>
</dbReference>
<dbReference type="InterPro" id="IPR025295">
    <property type="entry name" value="eCIS_core_dom"/>
</dbReference>
<feature type="region of interest" description="Disordered" evidence="1">
    <location>
        <begin position="1"/>
        <end position="75"/>
    </location>
</feature>
<accession>A0ABP3TLQ8</accession>
<dbReference type="Proteomes" id="UP001501758">
    <property type="component" value="Unassembled WGS sequence"/>
</dbReference>